<dbReference type="EMBL" id="RBIR01000002">
    <property type="protein sequence ID" value="RKR20558.1"/>
    <property type="molecule type" value="Genomic_DNA"/>
</dbReference>
<evidence type="ECO:0000259" key="7">
    <source>
        <dbReference type="Pfam" id="PF00482"/>
    </source>
</evidence>
<accession>A0A495EUB0</accession>
<keyword evidence="4 6" id="KW-1133">Transmembrane helix</keyword>
<comment type="subcellular location">
    <subcellularLocation>
        <location evidence="1">Cell membrane</location>
        <topology evidence="1">Multi-pass membrane protein</topology>
    </subcellularLocation>
</comment>
<proteinExistence type="predicted"/>
<sequence length="293" mass="31702">MQTIAYAAILAVIAPLSIMTWLAFTGDRAGLRNIQSNLGLGPQAAGSVLSATGEFAAFSRRITPKGYAAWLDKHLAGAGRPKDWPLGRVIMVKPLLALAGAVMGIFLVAGSPTAINVVLMVGITALAYFVPDILLRNHAQKRREAIKLELPDTLDQMLISVQAGLGFETAMARAGQNGKGPLAEELIRTLQDIQVGRSRKDAYLAMAQRVDVPDLRSFVRAVVQADAYGIAIANVLNSQAKDMRIKRRQRAEEHAMKMPVKMLFPLIFSILPTLFIVVLGPTVMSIMSVFANK</sequence>
<organism evidence="8 9">
    <name type="scientific">Arthrobacter oryzae</name>
    <dbReference type="NCBI Taxonomy" id="409290"/>
    <lineage>
        <taxon>Bacteria</taxon>
        <taxon>Bacillati</taxon>
        <taxon>Actinomycetota</taxon>
        <taxon>Actinomycetes</taxon>
        <taxon>Micrococcales</taxon>
        <taxon>Micrococcaceae</taxon>
        <taxon>Arthrobacter</taxon>
    </lineage>
</organism>
<dbReference type="InterPro" id="IPR018076">
    <property type="entry name" value="T2SS_GspF_dom"/>
</dbReference>
<dbReference type="AlphaFoldDB" id="A0A495EUB0"/>
<name>A0A495EUB0_9MICC</name>
<evidence type="ECO:0000313" key="9">
    <source>
        <dbReference type="Proteomes" id="UP000276055"/>
    </source>
</evidence>
<keyword evidence="3 6" id="KW-0812">Transmembrane</keyword>
<evidence type="ECO:0000256" key="3">
    <source>
        <dbReference type="ARBA" id="ARBA00022692"/>
    </source>
</evidence>
<dbReference type="RefSeq" id="WP_120951108.1">
    <property type="nucleotide sequence ID" value="NZ_RBIR01000002.1"/>
</dbReference>
<dbReference type="PANTHER" id="PTHR35007">
    <property type="entry name" value="INTEGRAL MEMBRANE PROTEIN-RELATED"/>
    <property type="match status" value="1"/>
</dbReference>
<evidence type="ECO:0000256" key="5">
    <source>
        <dbReference type="ARBA" id="ARBA00023136"/>
    </source>
</evidence>
<reference evidence="8 9" key="1">
    <citation type="submission" date="2018-10" db="EMBL/GenBank/DDBJ databases">
        <title>Genomic Encyclopedia of Type Strains, Phase IV (KMG-IV): sequencing the most valuable type-strain genomes for metagenomic binning, comparative biology and taxonomic classification.</title>
        <authorList>
            <person name="Goeker M."/>
        </authorList>
    </citation>
    <scope>NUCLEOTIDE SEQUENCE [LARGE SCALE GENOMIC DNA]</scope>
    <source>
        <strain evidence="8 9">DSM 25586</strain>
    </source>
</reference>
<feature type="domain" description="Type II secretion system protein GspF" evidence="7">
    <location>
        <begin position="154"/>
        <end position="279"/>
    </location>
</feature>
<feature type="transmembrane region" description="Helical" evidence="6">
    <location>
        <begin position="90"/>
        <end position="109"/>
    </location>
</feature>
<feature type="transmembrane region" description="Helical" evidence="6">
    <location>
        <begin position="6"/>
        <end position="24"/>
    </location>
</feature>
<feature type="transmembrane region" description="Helical" evidence="6">
    <location>
        <begin position="266"/>
        <end position="291"/>
    </location>
</feature>
<evidence type="ECO:0000256" key="6">
    <source>
        <dbReference type="SAM" id="Phobius"/>
    </source>
</evidence>
<evidence type="ECO:0000256" key="1">
    <source>
        <dbReference type="ARBA" id="ARBA00004651"/>
    </source>
</evidence>
<evidence type="ECO:0000256" key="2">
    <source>
        <dbReference type="ARBA" id="ARBA00022475"/>
    </source>
</evidence>
<dbReference type="OrthoDB" id="9810662at2"/>
<comment type="caution">
    <text evidence="8">The sequence shown here is derived from an EMBL/GenBank/DDBJ whole genome shotgun (WGS) entry which is preliminary data.</text>
</comment>
<dbReference type="Proteomes" id="UP000276055">
    <property type="component" value="Unassembled WGS sequence"/>
</dbReference>
<dbReference type="GO" id="GO:0005886">
    <property type="term" value="C:plasma membrane"/>
    <property type="evidence" value="ECO:0007669"/>
    <property type="project" value="UniProtKB-SubCell"/>
</dbReference>
<gene>
    <name evidence="8" type="ORF">C8D78_1196</name>
</gene>
<feature type="transmembrane region" description="Helical" evidence="6">
    <location>
        <begin position="115"/>
        <end position="135"/>
    </location>
</feature>
<protein>
    <submittedName>
        <fullName evidence="8">Tight adherence protein C</fullName>
    </submittedName>
</protein>
<keyword evidence="5 6" id="KW-0472">Membrane</keyword>
<dbReference type="Pfam" id="PF00482">
    <property type="entry name" value="T2SSF"/>
    <property type="match status" value="1"/>
</dbReference>
<evidence type="ECO:0000256" key="4">
    <source>
        <dbReference type="ARBA" id="ARBA00022989"/>
    </source>
</evidence>
<keyword evidence="2" id="KW-1003">Cell membrane</keyword>
<dbReference type="PANTHER" id="PTHR35007:SF2">
    <property type="entry name" value="PILUS ASSEMBLE PROTEIN"/>
    <property type="match status" value="1"/>
</dbReference>
<evidence type="ECO:0000313" key="8">
    <source>
        <dbReference type="EMBL" id="RKR20558.1"/>
    </source>
</evidence>